<dbReference type="GO" id="GO:0050918">
    <property type="term" value="P:positive chemotaxis"/>
    <property type="evidence" value="ECO:0007669"/>
    <property type="project" value="TreeGrafter"/>
</dbReference>
<dbReference type="EMBL" id="ABWL02000031">
    <property type="protein sequence ID" value="EFE05600.1"/>
    <property type="molecule type" value="Genomic_DNA"/>
</dbReference>
<dbReference type="Pfam" id="PF01052">
    <property type="entry name" value="FliMN_C"/>
    <property type="match status" value="1"/>
</dbReference>
<dbReference type="eggNOG" id="COG1886">
    <property type="taxonomic scope" value="Bacteria"/>
</dbReference>
<dbReference type="InterPro" id="IPR001543">
    <property type="entry name" value="FliN-like_C"/>
</dbReference>
<feature type="domain" description="Flagellar motor switch protein FliN-like C-terminal" evidence="2">
    <location>
        <begin position="178"/>
        <end position="247"/>
    </location>
</feature>
<organism evidence="3 4">
    <name type="scientific">Citrobacter youngae ATCC 29220</name>
    <dbReference type="NCBI Taxonomy" id="500640"/>
    <lineage>
        <taxon>Bacteria</taxon>
        <taxon>Pseudomonadati</taxon>
        <taxon>Pseudomonadota</taxon>
        <taxon>Gammaproteobacteria</taxon>
        <taxon>Enterobacterales</taxon>
        <taxon>Enterobacteriaceae</taxon>
        <taxon>Citrobacter</taxon>
        <taxon>Citrobacter freundii complex</taxon>
    </lineage>
</organism>
<evidence type="ECO:0000256" key="1">
    <source>
        <dbReference type="ARBA" id="ARBA00009226"/>
    </source>
</evidence>
<dbReference type="GO" id="GO:0003774">
    <property type="term" value="F:cytoskeletal motor activity"/>
    <property type="evidence" value="ECO:0007669"/>
    <property type="project" value="InterPro"/>
</dbReference>
<protein>
    <submittedName>
        <fullName evidence="3">Putative type III secretion apparatus protein, YscQ/HrcQ family</fullName>
    </submittedName>
</protein>
<name>D4BKG9_9ENTR</name>
<dbReference type="Gene3D" id="2.30.330.10">
    <property type="entry name" value="SpoA-like"/>
    <property type="match status" value="1"/>
</dbReference>
<dbReference type="InterPro" id="IPR036429">
    <property type="entry name" value="SpoA-like_sf"/>
</dbReference>
<dbReference type="HOGENOM" id="CLU_1109876_0_0_6"/>
<gene>
    <name evidence="3" type="ORF">CIT292_11046</name>
</gene>
<dbReference type="PRINTS" id="PR00956">
    <property type="entry name" value="FLGMOTORFLIN"/>
</dbReference>
<dbReference type="GO" id="GO:0071978">
    <property type="term" value="P:bacterial-type flagellum-dependent swarming motility"/>
    <property type="evidence" value="ECO:0007669"/>
    <property type="project" value="TreeGrafter"/>
</dbReference>
<evidence type="ECO:0000313" key="3">
    <source>
        <dbReference type="EMBL" id="EFE05600.1"/>
    </source>
</evidence>
<dbReference type="Proteomes" id="UP000003880">
    <property type="component" value="Unassembled WGS sequence"/>
</dbReference>
<sequence>MRWLEEKLPHDGLQSSDKELLRLTSIWGWLQVSDELVNAELSTLDAPVEAGVLPGWYPALTLNRNEQKLDLFLLDWPSEVLRKFTHGWSALASASVQPRLSCPLILGWQELTYEQLRTCVPGAVLILPSHLEFGEKSCWLLAAETRIKLFIEQGKYTVSEIEQNVEDHIVQSHSPLNSLGDVRITLTFEVGCTSLTFAELASLKVGDVLTADVLLNNCVKLRANGSVFASGNLLMLGDTPAVRIDKLLLR</sequence>
<dbReference type="InterPro" id="IPR001172">
    <property type="entry name" value="FliN_T3SS_HrcQb"/>
</dbReference>
<dbReference type="SUPFAM" id="SSF101801">
    <property type="entry name" value="Surface presentation of antigens (SPOA)"/>
    <property type="match status" value="1"/>
</dbReference>
<reference evidence="3 4" key="1">
    <citation type="submission" date="2010-02" db="EMBL/GenBank/DDBJ databases">
        <authorList>
            <person name="Weinstock G."/>
            <person name="Sodergren E."/>
            <person name="Clifton S."/>
            <person name="Fulton L."/>
            <person name="Fulton B."/>
            <person name="Courtney L."/>
            <person name="Fronick C."/>
            <person name="Harrison M."/>
            <person name="Strong C."/>
            <person name="Farmer C."/>
            <person name="Delahaunty K."/>
            <person name="Markovic C."/>
            <person name="Hall O."/>
            <person name="Minx P."/>
            <person name="Tomlinson C."/>
            <person name="Mitreva M."/>
            <person name="Nelson J."/>
            <person name="Hou S."/>
            <person name="Wollam A."/>
            <person name="Pepin K.H."/>
            <person name="Johnson M."/>
            <person name="Bhonagiri V."/>
            <person name="Zhang X."/>
            <person name="Suruliraj S."/>
            <person name="Warren W."/>
            <person name="Chinwalla A."/>
            <person name="Mardis E.R."/>
            <person name="Wilson R.K."/>
        </authorList>
    </citation>
    <scope>NUCLEOTIDE SEQUENCE [LARGE SCALE GENOMIC DNA]</scope>
    <source>
        <strain evidence="3 4">ATCC 29220</strain>
    </source>
</reference>
<accession>D4BKG9</accession>
<dbReference type="PANTHER" id="PTHR30034:SF6">
    <property type="entry name" value="YOP PROTEINS TRANSLOCATION PROTEIN Q"/>
    <property type="match status" value="1"/>
</dbReference>
<dbReference type="AlphaFoldDB" id="D4BKG9"/>
<comment type="caution">
    <text evidence="3">The sequence shown here is derived from an EMBL/GenBank/DDBJ whole genome shotgun (WGS) entry which is preliminary data.</text>
</comment>
<evidence type="ECO:0000313" key="4">
    <source>
        <dbReference type="Proteomes" id="UP000003880"/>
    </source>
</evidence>
<proteinExistence type="inferred from homology"/>
<dbReference type="GO" id="GO:0009425">
    <property type="term" value="C:bacterial-type flagellum basal body"/>
    <property type="evidence" value="ECO:0007669"/>
    <property type="project" value="InterPro"/>
</dbReference>
<comment type="similarity">
    <text evidence="1">Belongs to the FliN/MopA/SpaO family.</text>
</comment>
<dbReference type="PANTHER" id="PTHR30034">
    <property type="entry name" value="FLAGELLAR MOTOR SWITCH PROTEIN FLIM"/>
    <property type="match status" value="1"/>
</dbReference>
<evidence type="ECO:0000259" key="2">
    <source>
        <dbReference type="Pfam" id="PF01052"/>
    </source>
</evidence>